<dbReference type="InterPro" id="IPR020599">
    <property type="entry name" value="Transl_elong_fac_P/YeiP"/>
</dbReference>
<evidence type="ECO:0000256" key="2">
    <source>
        <dbReference type="ARBA" id="ARBA00004815"/>
    </source>
</evidence>
<dbReference type="InterPro" id="IPR013852">
    <property type="entry name" value="Transl_elong_P/YeiP_CS"/>
</dbReference>
<dbReference type="GO" id="GO:0003746">
    <property type="term" value="F:translation elongation factor activity"/>
    <property type="evidence" value="ECO:0007669"/>
    <property type="project" value="UniProtKB-UniRule"/>
</dbReference>
<proteinExistence type="inferred from homology"/>
<evidence type="ECO:0000256" key="7">
    <source>
        <dbReference type="ARBA" id="ARBA00025469"/>
    </source>
</evidence>
<dbReference type="Pfam" id="PF09285">
    <property type="entry name" value="Elong-fact-P_C"/>
    <property type="match status" value="1"/>
</dbReference>
<dbReference type="HAMAP" id="MF_00141">
    <property type="entry name" value="EF_P"/>
    <property type="match status" value="1"/>
</dbReference>
<evidence type="ECO:0000256" key="9">
    <source>
        <dbReference type="NCBIfam" id="TIGR00038"/>
    </source>
</evidence>
<dbReference type="PANTHER" id="PTHR30053">
    <property type="entry name" value="ELONGATION FACTOR P"/>
    <property type="match status" value="1"/>
</dbReference>
<comment type="function">
    <text evidence="7 8">Involved in peptide bond synthesis. Stimulates efficient translation and peptide-bond synthesis on native or reconstituted 70S ribosomes in vitro. Probably functions indirectly by altering the affinity of the ribosome for aminoacyl-tRNA, thus increasing their reactivity as acceptors for peptidyl transferase.</text>
</comment>
<evidence type="ECO:0000259" key="12">
    <source>
        <dbReference type="SMART" id="SM01185"/>
    </source>
</evidence>
<dbReference type="CDD" id="cd04470">
    <property type="entry name" value="S1_EF-P_repeat_1"/>
    <property type="match status" value="1"/>
</dbReference>
<dbReference type="PANTHER" id="PTHR30053:SF12">
    <property type="entry name" value="ELONGATION FACTOR P (EF-P) FAMILY PROTEIN"/>
    <property type="match status" value="1"/>
</dbReference>
<comment type="pathway">
    <text evidence="2 8">Protein biosynthesis; polypeptide chain elongation.</text>
</comment>
<dbReference type="Gene3D" id="2.30.30.30">
    <property type="match status" value="1"/>
</dbReference>
<evidence type="ECO:0000256" key="6">
    <source>
        <dbReference type="ARBA" id="ARBA00022917"/>
    </source>
</evidence>
<organism evidence="13 14">
    <name type="scientific">Planobispora longispora</name>
    <dbReference type="NCBI Taxonomy" id="28887"/>
    <lineage>
        <taxon>Bacteria</taxon>
        <taxon>Bacillati</taxon>
        <taxon>Actinomycetota</taxon>
        <taxon>Actinomycetes</taxon>
        <taxon>Streptosporangiales</taxon>
        <taxon>Streptosporangiaceae</taxon>
        <taxon>Planobispora</taxon>
    </lineage>
</organism>
<dbReference type="InterPro" id="IPR014722">
    <property type="entry name" value="Rib_uL2_dom2"/>
</dbReference>
<evidence type="ECO:0000256" key="10">
    <source>
        <dbReference type="RuleBase" id="RU004389"/>
    </source>
</evidence>
<dbReference type="UniPathway" id="UPA00345"/>
<dbReference type="InterPro" id="IPR008991">
    <property type="entry name" value="Translation_prot_SH3-like_sf"/>
</dbReference>
<dbReference type="InterPro" id="IPR011768">
    <property type="entry name" value="Transl_elongation_fac_P"/>
</dbReference>
<comment type="subcellular location">
    <subcellularLocation>
        <location evidence="1 8">Cytoplasm</location>
    </subcellularLocation>
</comment>
<dbReference type="EMBL" id="BOOH01000004">
    <property type="protein sequence ID" value="GIH74179.1"/>
    <property type="molecule type" value="Genomic_DNA"/>
</dbReference>
<gene>
    <name evidence="8 13" type="primary">efp</name>
    <name evidence="13" type="ORF">Plo01_06080</name>
</gene>
<dbReference type="GO" id="GO:0043043">
    <property type="term" value="P:peptide biosynthetic process"/>
    <property type="evidence" value="ECO:0007669"/>
    <property type="project" value="InterPro"/>
</dbReference>
<dbReference type="CDD" id="cd05794">
    <property type="entry name" value="S1_EF-P_repeat_2"/>
    <property type="match status" value="1"/>
</dbReference>
<evidence type="ECO:0000256" key="4">
    <source>
        <dbReference type="ARBA" id="ARBA00022490"/>
    </source>
</evidence>
<dbReference type="GO" id="GO:0005829">
    <property type="term" value="C:cytosol"/>
    <property type="evidence" value="ECO:0007669"/>
    <property type="project" value="UniProtKB-ARBA"/>
</dbReference>
<comment type="caution">
    <text evidence="13">The sequence shown here is derived from an EMBL/GenBank/DDBJ whole genome shotgun (WGS) entry which is preliminary data.</text>
</comment>
<dbReference type="Gene3D" id="2.40.50.140">
    <property type="entry name" value="Nucleic acid-binding proteins"/>
    <property type="match status" value="2"/>
</dbReference>
<dbReference type="PIRSF" id="PIRSF005901">
    <property type="entry name" value="EF-P"/>
    <property type="match status" value="1"/>
</dbReference>
<keyword evidence="5 8" id="KW-0251">Elongation factor</keyword>
<evidence type="ECO:0000256" key="3">
    <source>
        <dbReference type="ARBA" id="ARBA00009479"/>
    </source>
</evidence>
<dbReference type="Pfam" id="PF01132">
    <property type="entry name" value="EFP"/>
    <property type="match status" value="1"/>
</dbReference>
<sequence>MATTNDLKNGLVLKLEGGELWTVVEFQHVKPGKGGAFVRTKLKNVMSGKVVDKTFNAGVKVEVANVDKREMQFSYMDGDDFVFMDTETYDMLHVSRAAVGDSANYLLENMLATVAVNEGNVLYVDLPAAVELIIAETEPGLQGDRSTGGTKPAKLETGAEIKVPLFITTGEKVKVDTRTGDYLGRA</sequence>
<dbReference type="InterPro" id="IPR013185">
    <property type="entry name" value="Transl_elong_KOW-like"/>
</dbReference>
<dbReference type="FunFam" id="2.40.50.140:FF:000004">
    <property type="entry name" value="Elongation factor P"/>
    <property type="match status" value="1"/>
</dbReference>
<evidence type="ECO:0000256" key="1">
    <source>
        <dbReference type="ARBA" id="ARBA00004496"/>
    </source>
</evidence>
<dbReference type="SMART" id="SM00841">
    <property type="entry name" value="Elong-fact-P_C"/>
    <property type="match status" value="1"/>
</dbReference>
<name>A0A8J3W2B7_9ACTN</name>
<dbReference type="PROSITE" id="PS01275">
    <property type="entry name" value="EFP"/>
    <property type="match status" value="1"/>
</dbReference>
<dbReference type="NCBIfam" id="TIGR00038">
    <property type="entry name" value="efp"/>
    <property type="match status" value="1"/>
</dbReference>
<dbReference type="RefSeq" id="WP_203888907.1">
    <property type="nucleotide sequence ID" value="NZ_BOOH01000004.1"/>
</dbReference>
<evidence type="ECO:0000256" key="8">
    <source>
        <dbReference type="HAMAP-Rule" id="MF_00141"/>
    </source>
</evidence>
<dbReference type="InterPro" id="IPR015365">
    <property type="entry name" value="Elong-fact-P_C"/>
</dbReference>
<dbReference type="InterPro" id="IPR001059">
    <property type="entry name" value="Transl_elong_P/YeiP_cen"/>
</dbReference>
<feature type="domain" description="Elongation factor P C-terminal" evidence="11">
    <location>
        <begin position="130"/>
        <end position="185"/>
    </location>
</feature>
<dbReference type="SUPFAM" id="SSF50249">
    <property type="entry name" value="Nucleic acid-binding proteins"/>
    <property type="match status" value="2"/>
</dbReference>
<feature type="domain" description="Translation elongation factor P/YeiP central" evidence="12">
    <location>
        <begin position="68"/>
        <end position="122"/>
    </location>
</feature>
<keyword evidence="4 8" id="KW-0963">Cytoplasm</keyword>
<dbReference type="FunFam" id="2.40.50.140:FF:000009">
    <property type="entry name" value="Elongation factor P"/>
    <property type="match status" value="1"/>
</dbReference>
<dbReference type="SUPFAM" id="SSF50104">
    <property type="entry name" value="Translation proteins SH3-like domain"/>
    <property type="match status" value="1"/>
</dbReference>
<evidence type="ECO:0000313" key="14">
    <source>
        <dbReference type="Proteomes" id="UP000616724"/>
    </source>
</evidence>
<dbReference type="Pfam" id="PF08207">
    <property type="entry name" value="EFP_N"/>
    <property type="match status" value="1"/>
</dbReference>
<dbReference type="InterPro" id="IPR012340">
    <property type="entry name" value="NA-bd_OB-fold"/>
</dbReference>
<keyword evidence="6 8" id="KW-0648">Protein biosynthesis</keyword>
<protein>
    <recommendedName>
        <fullName evidence="8 9">Elongation factor P</fullName>
        <shortName evidence="8">EF-P</shortName>
    </recommendedName>
</protein>
<dbReference type="AlphaFoldDB" id="A0A8J3W2B7"/>
<evidence type="ECO:0000256" key="5">
    <source>
        <dbReference type="ARBA" id="ARBA00022768"/>
    </source>
</evidence>
<dbReference type="NCBIfam" id="NF001810">
    <property type="entry name" value="PRK00529.1"/>
    <property type="match status" value="1"/>
</dbReference>
<comment type="similarity">
    <text evidence="3 8 10">Belongs to the elongation factor P family.</text>
</comment>
<dbReference type="Proteomes" id="UP000616724">
    <property type="component" value="Unassembled WGS sequence"/>
</dbReference>
<evidence type="ECO:0000259" key="11">
    <source>
        <dbReference type="SMART" id="SM00841"/>
    </source>
</evidence>
<dbReference type="FunFam" id="2.30.30.30:FF:000003">
    <property type="entry name" value="Elongation factor P"/>
    <property type="match status" value="1"/>
</dbReference>
<reference evidence="13 14" key="1">
    <citation type="submission" date="2021-01" db="EMBL/GenBank/DDBJ databases">
        <title>Whole genome shotgun sequence of Planobispora longispora NBRC 13918.</title>
        <authorList>
            <person name="Komaki H."/>
            <person name="Tamura T."/>
        </authorList>
    </citation>
    <scope>NUCLEOTIDE SEQUENCE [LARGE SCALE GENOMIC DNA]</scope>
    <source>
        <strain evidence="13 14">NBRC 13918</strain>
    </source>
</reference>
<evidence type="ECO:0000313" key="13">
    <source>
        <dbReference type="EMBL" id="GIH74179.1"/>
    </source>
</evidence>
<accession>A0A8J3W2B7</accession>
<keyword evidence="14" id="KW-1185">Reference proteome</keyword>
<dbReference type="SMART" id="SM01185">
    <property type="entry name" value="EFP"/>
    <property type="match status" value="1"/>
</dbReference>